<dbReference type="RefSeq" id="XP_024500116.1">
    <property type="nucleotide sequence ID" value="XM_024645877.1"/>
</dbReference>
<accession>A0A090KYE8</accession>
<organism evidence="6">
    <name type="scientific">Strongyloides ratti</name>
    <name type="common">Parasitic roundworm</name>
    <dbReference type="NCBI Taxonomy" id="34506"/>
    <lineage>
        <taxon>Eukaryota</taxon>
        <taxon>Metazoa</taxon>
        <taxon>Ecdysozoa</taxon>
        <taxon>Nematoda</taxon>
        <taxon>Chromadorea</taxon>
        <taxon>Rhabditida</taxon>
        <taxon>Tylenchina</taxon>
        <taxon>Panagrolaimomorpha</taxon>
        <taxon>Strongyloidoidea</taxon>
        <taxon>Strongyloididae</taxon>
        <taxon>Strongyloides</taxon>
    </lineage>
</organism>
<feature type="active site" evidence="3">
    <location>
        <position position="175"/>
    </location>
</feature>
<dbReference type="OrthoDB" id="408631at2759"/>
<dbReference type="InterPro" id="IPR029058">
    <property type="entry name" value="AB_hydrolase_fold"/>
</dbReference>
<proteinExistence type="inferred from homology"/>
<evidence type="ECO:0000313" key="7">
    <source>
        <dbReference type="Proteomes" id="UP000035682"/>
    </source>
</evidence>
<name>A0A090KYE8_STRRB</name>
<feature type="compositionally biased region" description="Polar residues" evidence="4">
    <location>
        <begin position="436"/>
        <end position="449"/>
    </location>
</feature>
<dbReference type="GeneID" id="36373274"/>
<feature type="active site" evidence="3">
    <location>
        <position position="338"/>
    </location>
</feature>
<dbReference type="GO" id="GO:0016020">
    <property type="term" value="C:membrane"/>
    <property type="evidence" value="ECO:0007669"/>
    <property type="project" value="InterPro"/>
</dbReference>
<dbReference type="InterPro" id="IPR013094">
    <property type="entry name" value="AB_hydrolase_3"/>
</dbReference>
<evidence type="ECO:0000256" key="4">
    <source>
        <dbReference type="SAM" id="MobiDB-lite"/>
    </source>
</evidence>
<dbReference type="WBParaSite" id="SRAE_0000003900.1">
    <property type="protein sequence ID" value="SRAE_0000003900.1"/>
    <property type="gene ID" value="WBGene00255776"/>
</dbReference>
<keyword evidence="7" id="KW-1185">Reference proteome</keyword>
<reference evidence="6" key="1">
    <citation type="submission" date="2014-09" db="EMBL/GenBank/DDBJ databases">
        <authorList>
            <person name="Aslett A.Martin."/>
        </authorList>
    </citation>
    <scope>NUCLEOTIDE SEQUENCE</scope>
    <source>
        <strain evidence="6">ED321 Heterogonic</strain>
    </source>
</reference>
<feature type="domain" description="Alpha/beta hydrolase fold-3" evidence="5">
    <location>
        <begin position="96"/>
        <end position="249"/>
    </location>
</feature>
<evidence type="ECO:0000313" key="8">
    <source>
        <dbReference type="WBParaSite" id="SRAE_0000003900.1"/>
    </source>
</evidence>
<evidence type="ECO:0000256" key="2">
    <source>
        <dbReference type="ARBA" id="ARBA00022801"/>
    </source>
</evidence>
<dbReference type="ESTHER" id="strrb-a0a090kye8">
    <property type="family name" value="Arylacetamide_deacetylase"/>
</dbReference>
<dbReference type="SUPFAM" id="SSF53474">
    <property type="entry name" value="alpha/beta-Hydrolases"/>
    <property type="match status" value="1"/>
</dbReference>
<dbReference type="AlphaFoldDB" id="A0A090KYE8"/>
<reference evidence="7" key="2">
    <citation type="submission" date="2014-09" db="EMBL/GenBank/DDBJ databases">
        <authorList>
            <person name="Martin A.A."/>
        </authorList>
    </citation>
    <scope>NUCLEOTIDE SEQUENCE</scope>
    <source>
        <strain evidence="7">ED321</strain>
    </source>
</reference>
<dbReference type="PIRSF" id="PIRSF037251">
    <property type="entry name" value="Arylacetamide_deacetylase"/>
    <property type="match status" value="1"/>
</dbReference>
<comment type="similarity">
    <text evidence="1">Belongs to the 'GDXG' lipolytic enzyme family.</text>
</comment>
<dbReference type="EMBL" id="LN609405">
    <property type="protein sequence ID" value="CEF60907.1"/>
    <property type="molecule type" value="Genomic_DNA"/>
</dbReference>
<dbReference type="InterPro" id="IPR050300">
    <property type="entry name" value="GDXG_lipolytic_enzyme"/>
</dbReference>
<dbReference type="PANTHER" id="PTHR48081">
    <property type="entry name" value="AB HYDROLASE SUPERFAMILY PROTEIN C4A8.06C"/>
    <property type="match status" value="1"/>
</dbReference>
<dbReference type="OMA" id="IGHNLLP"/>
<dbReference type="PANTHER" id="PTHR48081:SF8">
    <property type="entry name" value="ALPHA_BETA HYDROLASE FOLD-3 DOMAIN-CONTAINING PROTEIN-RELATED"/>
    <property type="match status" value="1"/>
</dbReference>
<evidence type="ECO:0000313" key="9">
    <source>
        <dbReference type="WormBase" id="SRAE_0000003900"/>
    </source>
</evidence>
<dbReference type="Gene3D" id="3.40.50.1820">
    <property type="entry name" value="alpha/beta hydrolase"/>
    <property type="match status" value="1"/>
</dbReference>
<protein>
    <submittedName>
        <fullName evidence="6 8">Alpha/beta hydrolase fold-3 domain and Arylacetamide deacetylase family-containing protein</fullName>
    </submittedName>
</protein>
<dbReference type="InterPro" id="IPR017157">
    <property type="entry name" value="Arylacetamide_deacetylase"/>
</dbReference>
<sequence>MIIPPLPKDISNRQFLSKANIVMKLLSNYPGDFIEKISNAKKRIHYERKIVRFICKHFGEAPKAPEGIKVDDVKFGNVGCRIYIPDENNKKNDGAIIFSHGGAWLHNKAKYYDETCFDLATKAGCVVVSVDYRRAPEHIFPAGLNDCWSVVEDFCSKSYKKYGVNNKKICVMGDSAGGNFSAVMALRDNKYKTGYLKCQVLLYPVVSCFECESPSFQECNALYKNTVLLQPKMGTRAVLLYLGLPATKKNIKKVLSNSCATEEIRKHPNVVRNLDISLLPDEILNSPHYKPKSHPPPDNKFAEVFSKAAFNPEFAPLFSSDDETIGMCDAMIVTCQYDVLRDEGILYANKLKRLGVNTEWKNYNKAYHGIFTIKGCKLQEEIFNDVVNYITKKFNEEDNIEVENEKIKNEVNYPIINTPLKSKKDGTRNVDDSGYEDSTSSFGGSSNGL</sequence>
<feature type="active site" evidence="3">
    <location>
        <position position="368"/>
    </location>
</feature>
<evidence type="ECO:0000313" key="6">
    <source>
        <dbReference type="EMBL" id="CEF60907.1"/>
    </source>
</evidence>
<gene>
    <name evidence="6 8 9" type="ORF">SRAE_0000003900</name>
</gene>
<dbReference type="Proteomes" id="UP000035682">
    <property type="component" value="Unplaced"/>
</dbReference>
<evidence type="ECO:0000256" key="1">
    <source>
        <dbReference type="ARBA" id="ARBA00010515"/>
    </source>
</evidence>
<dbReference type="GO" id="GO:0052689">
    <property type="term" value="F:carboxylic ester hydrolase activity"/>
    <property type="evidence" value="ECO:0007669"/>
    <property type="project" value="InterPro"/>
</dbReference>
<dbReference type="Pfam" id="PF07859">
    <property type="entry name" value="Abhydrolase_3"/>
    <property type="match status" value="2"/>
</dbReference>
<dbReference type="WormBase" id="SRAE_0000003900">
    <property type="protein sequence ID" value="SRP06424"/>
    <property type="gene ID" value="WBGene00255776"/>
</dbReference>
<dbReference type="CTD" id="36373274"/>
<reference evidence="8" key="3">
    <citation type="submission" date="2020-12" db="UniProtKB">
        <authorList>
            <consortium name="WormBaseParasite"/>
        </authorList>
    </citation>
    <scope>IDENTIFICATION</scope>
</reference>
<evidence type="ECO:0000256" key="3">
    <source>
        <dbReference type="PIRSR" id="PIRSR037251-1"/>
    </source>
</evidence>
<feature type="domain" description="Alpha/beta hydrolase fold-3" evidence="5">
    <location>
        <begin position="309"/>
        <end position="371"/>
    </location>
</feature>
<keyword evidence="2 6" id="KW-0378">Hydrolase</keyword>
<evidence type="ECO:0000259" key="5">
    <source>
        <dbReference type="Pfam" id="PF07859"/>
    </source>
</evidence>
<feature type="region of interest" description="Disordered" evidence="4">
    <location>
        <begin position="423"/>
        <end position="449"/>
    </location>
</feature>